<evidence type="ECO:0000313" key="1">
    <source>
        <dbReference type="EMBL" id="UXD22840.1"/>
    </source>
</evidence>
<dbReference type="Proteomes" id="UP001063698">
    <property type="component" value="Chromosome"/>
</dbReference>
<keyword evidence="2" id="KW-1185">Reference proteome</keyword>
<proteinExistence type="predicted"/>
<dbReference type="EMBL" id="CP006868">
    <property type="protein sequence ID" value="UXD22840.1"/>
    <property type="molecule type" value="Genomic_DNA"/>
</dbReference>
<dbReference type="AlphaFoldDB" id="A0A977KC02"/>
<dbReference type="KEGG" id="ipc:IPA_08805"/>
<evidence type="ECO:0000313" key="2">
    <source>
        <dbReference type="Proteomes" id="UP001063698"/>
    </source>
</evidence>
<organism evidence="1 2">
    <name type="scientific">Ignicoccus pacificus DSM 13166</name>
    <dbReference type="NCBI Taxonomy" id="940294"/>
    <lineage>
        <taxon>Archaea</taxon>
        <taxon>Thermoproteota</taxon>
        <taxon>Thermoprotei</taxon>
        <taxon>Desulfurococcales</taxon>
        <taxon>Desulfurococcaceae</taxon>
        <taxon>Ignicoccus</taxon>
    </lineage>
</organism>
<sequence length="40" mass="4618">MIKLNGCYAYLLVAYDEANRNYALICLSRRKSSKVAKKSY</sequence>
<name>A0A977KC02_9CREN</name>
<protein>
    <submittedName>
        <fullName evidence="1">Uncharacterized protein</fullName>
    </submittedName>
</protein>
<accession>A0A977KC02</accession>
<gene>
    <name evidence="1" type="ORF">IPA_08805</name>
</gene>
<reference evidence="1" key="1">
    <citation type="submission" date="2013-11" db="EMBL/GenBank/DDBJ databases">
        <title>Comparative genomics of Ignicoccus.</title>
        <authorList>
            <person name="Podar M."/>
        </authorList>
    </citation>
    <scope>NUCLEOTIDE SEQUENCE</scope>
    <source>
        <strain evidence="1">DSM 13166</strain>
    </source>
</reference>